<protein>
    <recommendedName>
        <fullName evidence="4">Lipoprotein</fullName>
    </recommendedName>
</protein>
<feature type="region of interest" description="Disordered" evidence="1">
    <location>
        <begin position="162"/>
        <end position="184"/>
    </location>
</feature>
<gene>
    <name evidence="2" type="ORF">HGA02_05785</name>
</gene>
<evidence type="ECO:0000313" key="3">
    <source>
        <dbReference type="Proteomes" id="UP000777774"/>
    </source>
</evidence>
<sequence>MIATVGTAPCRTAVAAPDPWIPLDVVWGDDTPGARVYLYVTDPAGGFVELKVDPDSGELCELIVINLPRRVHRTLESAEVEEDRTAVVDLATWSWIAGSDPREPERPDVDVTGALTYSAEGDRVTLWFSDAPVERLLRTGPVRVGLARTGAIVAVEANLAGQPDHGHFSREGSAVGAADRRPES</sequence>
<proteinExistence type="predicted"/>
<evidence type="ECO:0000256" key="1">
    <source>
        <dbReference type="SAM" id="MobiDB-lite"/>
    </source>
</evidence>
<evidence type="ECO:0000313" key="2">
    <source>
        <dbReference type="EMBL" id="NKY39062.1"/>
    </source>
</evidence>
<dbReference type="Proteomes" id="UP000777774">
    <property type="component" value="Unassembled WGS sequence"/>
</dbReference>
<dbReference type="RefSeq" id="WP_168678202.1">
    <property type="nucleotide sequence ID" value="NZ_JAAXOY010000094.1"/>
</dbReference>
<keyword evidence="3" id="KW-1185">Reference proteome</keyword>
<organism evidence="2 3">
    <name type="scientific">Cellulomonas septica</name>
    <dbReference type="NCBI Taxonomy" id="285080"/>
    <lineage>
        <taxon>Bacteria</taxon>
        <taxon>Bacillati</taxon>
        <taxon>Actinomycetota</taxon>
        <taxon>Actinomycetes</taxon>
        <taxon>Micrococcales</taxon>
        <taxon>Cellulomonadaceae</taxon>
        <taxon>Cellulomonas</taxon>
    </lineage>
</organism>
<accession>A0ABX1JYC1</accession>
<reference evidence="2 3" key="1">
    <citation type="submission" date="2020-04" db="EMBL/GenBank/DDBJ databases">
        <title>MicrobeNet Type strains.</title>
        <authorList>
            <person name="Nicholson A.C."/>
        </authorList>
    </citation>
    <scope>NUCLEOTIDE SEQUENCE [LARGE SCALE GENOMIC DNA]</scope>
    <source>
        <strain evidence="2 3">ATCC BAA-787</strain>
    </source>
</reference>
<dbReference type="EMBL" id="JAAXOY010000094">
    <property type="protein sequence ID" value="NKY39062.1"/>
    <property type="molecule type" value="Genomic_DNA"/>
</dbReference>
<evidence type="ECO:0008006" key="4">
    <source>
        <dbReference type="Google" id="ProtNLM"/>
    </source>
</evidence>
<name>A0ABX1JYC1_9CELL</name>
<comment type="caution">
    <text evidence="2">The sequence shown here is derived from an EMBL/GenBank/DDBJ whole genome shotgun (WGS) entry which is preliminary data.</text>
</comment>